<evidence type="ECO:0000313" key="2">
    <source>
        <dbReference type="Proteomes" id="UP001183410"/>
    </source>
</evidence>
<feature type="non-terminal residue" evidence="1">
    <location>
        <position position="1"/>
    </location>
</feature>
<keyword evidence="2" id="KW-1185">Reference proteome</keyword>
<dbReference type="EMBL" id="JAVREO010000124">
    <property type="protein sequence ID" value="MDT0270977.1"/>
    <property type="molecule type" value="Genomic_DNA"/>
</dbReference>
<protein>
    <submittedName>
        <fullName evidence="1">Uncharacterized protein</fullName>
    </submittedName>
</protein>
<evidence type="ECO:0000313" key="1">
    <source>
        <dbReference type="EMBL" id="MDT0270977.1"/>
    </source>
</evidence>
<gene>
    <name evidence="1" type="ORF">RM844_32385</name>
</gene>
<organism evidence="1 2">
    <name type="scientific">Streptomyces chisholmiae</name>
    <dbReference type="NCBI Taxonomy" id="3075540"/>
    <lineage>
        <taxon>Bacteria</taxon>
        <taxon>Bacillati</taxon>
        <taxon>Actinomycetota</taxon>
        <taxon>Actinomycetes</taxon>
        <taxon>Kitasatosporales</taxon>
        <taxon>Streptomycetaceae</taxon>
        <taxon>Streptomyces</taxon>
    </lineage>
</organism>
<name>A0ABU2K189_9ACTN</name>
<accession>A0ABU2K189</accession>
<sequence length="88" mass="9463">EVGPRLLNALSASSLGFALDVPWDANQLVRSFLYTYDVEFLTGLTINQTCRYTTTMTLADNGMTLGGVGSVNFSTPMLAECETAPPPQ</sequence>
<proteinExistence type="predicted"/>
<comment type="caution">
    <text evidence="1">The sequence shown here is derived from an EMBL/GenBank/DDBJ whole genome shotgun (WGS) entry which is preliminary data.</text>
</comment>
<dbReference type="Proteomes" id="UP001183410">
    <property type="component" value="Unassembled WGS sequence"/>
</dbReference>
<dbReference type="RefSeq" id="WP_311671021.1">
    <property type="nucleotide sequence ID" value="NZ_JAVREO010000124.1"/>
</dbReference>
<reference evidence="2" key="1">
    <citation type="submission" date="2023-07" db="EMBL/GenBank/DDBJ databases">
        <title>30 novel species of actinomycetes from the DSMZ collection.</title>
        <authorList>
            <person name="Nouioui I."/>
        </authorList>
    </citation>
    <scope>NUCLEOTIDE SEQUENCE [LARGE SCALE GENOMIC DNA]</scope>
    <source>
        <strain evidence="2">DSM 44915</strain>
    </source>
</reference>